<dbReference type="InterPro" id="IPR030934">
    <property type="entry name" value="Intein_C"/>
</dbReference>
<sequence>MRRRIAVFTALTVGLSLGVPPEVIPDNGGWPVSGLLAVLRQAPALADVVGAPVQKVFGDPADTDHYVSSAETGANVGAGQKAGRKAGIVDPEPPVRPESKPFTTAPRPGDENSFDEKLSERLPEKSTATYTEYENADGSFTRRVYESRVNFKAADGSYQPIDPNLTKRGDRLEAGPNSIDVSLGATGAGAPAVAARSAALASADESLASVTTASGHTLSWNLAGAAPVQAVVDGQTATYPEILPGTDLELRSLNDGLKETIILKSPAAGNEWLFPLKMDGLTAKKQADGSLDLVTADGTVAMRVPLGYMEDSKVDPQSGASAESSEVHYELVTADGGPALKVTADANWLNDPARQYPVRVDPTLETRDSGDVFTDNSTTTTNHNGDDLVVGTWNGGDTRSRSFIHFDEFDNDGLMGTQIKSAKLGLWHSWSYNCTNEMPVYVRRITKTWTVGAIVEAGGTLASGPTYSAPIAAWVIGNNKPACENTGSDPSKGARRAVSLPVDVFQGWSSKDFPNFGLALTASETNSAGFKRFTSANYGGADYDPYLELTYDDNAEPQVNEQYPAYGATTATLTPELIADAVDPDNWPKTLTYKFVVYDKDGKTVLADSGDPTAKPSWTVPAGKLKWNETYYWTVKITDGLLNNEKYLIKNALSTPVPQPPITSGLSQNSEQGFDPVIGNYTTTVRDAMVTTVGPPLEIVRSYNSTDHRTDQAFGAGWSSLLDARITEKPVAVSGSTILNTVVVTYPTGRELAFGNDNGTWSSPAGKATTLIPITSGTIRGYRLTEKDGTAYEFLGAATDTTLRLVSVTDGGGRIQKIHYAGGLPTAIEAASGRTLTMEWTTTTPARVKQVRTDQAVVGDPGSANVWTYQYTGGSLTKVCPPTGSAKCHEYSYDATGSLYQNAVVDARPHSYWRLNETTGTRAESSTVSNGGADVGTYSTGVSLGVPGPLAGTTSTAAGFNGTNSQVLLPAKMSGDWSNQAISMWVKADGTDTGVLYGQSQEKQDSTAGNTNTAYNPTLYVGSDGHLMGGFPKALKRNTPTTLTVTSDGKCLTFDGDTGFITETCTGVAAQLFTWMSNGQIRVTTSGVTRCMQATVSETRIITSKVLASTTCSTNNEAQNWDVRANGQIVSNLMYQCMQAGYPTLTPPVPAVAGVAAAAAADPDLADEVEEYMPFMHTEACATSTPRAQQTFVPRVHSALDSGVSVRDGKWHHVLLSASGNKQELYLDGAEVAREDGIVVQDMSAQSSYLGKGFVGGGWPNQPHPNTTSNRGTRDYFTGVVAEAALFDNSINAATAKYLAEAGKHPAVPLLTAVTKPSGKSGAKISYDARTSRVTQVTDGNGSVWTPKAPEISKTTKVYESAVLGGAPTNYWRMAESSGSTAVNQVNGQDAAYNVVGLGAVNGPFGDAGKAGTFNGTTSYLALPPGLAPPSATDAAKAGTSSISLWFSTTGARQPLLGPKASSLTSTLRHHFPTLWITTDGKLRGLAPNAVPTGPINSIGVKGKCIDLAGDSSANGTKVEIRTCDGSAAQNWSIVPTGALATTFTVQAFGKCITPYGGGTANSTELTLWTCNNSTSQHWQADSGGLRNFNAFDKCIDNPGTSTTDGKVLTLFDCNASSAQTWLPSLTSKGKVNDGKWHHAVLTTDGTTQSLYVDGELAQSSTSHQPMGVADQTLQYTLGAGYAEDASGNFYYLDQDVTSYFKGTVGEVATYRSPIDASQASYQFRARDAASGKSAGEVGYAIEGPDGATTRVVNDLIHGRKVADVDALQNVTRYGYGGKGNLRTVTDANGNMTVNEHDERGNVVSVTTCQDRSAGNCSTSYSSYWLDKDAPADVRNDKVIAQRGPGSTSITDNRYLTTYAYDTNGNRISEVDPLGRSTTVSYTKTGSKDGAADGIATKPGLPWRVVKPDGGVQTILYHPNGDIAKTIDPAGAATEYTYDGLGRTITETEAGDSLNDVAPAVTTYTHDRMDRVVTVRTPEFENKVTGTKHSPLTTLTYDDDGQLLSETVTDSIAGGDDPRTVSYGYDDNGMRTSETDQNNNTTKLKYDGYGRVIRQEHPDGTAVVTRFDAAGNELATIVDDGEREITVRALAYDPAGRLASETDASGARNEFTYTDNNLLLTVTRKAGTSAHVLERNTYDATGKVTSQVTNNGETKTGYTYDVAGRNTTAAVEVSESGKATATRTTSFAYSTGDDVVTTRLNSGGTLLAESDSMYDRLGRIQQQTTYLSSALTPTLRWKLDETSGTTAADATGNNTGTVTGAVTLTAGSATFDGSAGSIAGQPAVDTERPYTVSALAKITSATADRPVITMGGDIGKPALSVFFHKDTQSWQMKMAVRDVADGSTPELPTAFASTGTVGTGWEHLAVVVNPATRTAQLYVNGTVKATISTTNPFNNRATDLTVGGAFAGQIDDVRTYQKALTAAQITEIGTGAQPAADARVSRTTYRLLTDGSVAGVTNPKGNTTTIEYDEVGRPVTTLLPLVKPDGETIARRPYTKVGYNTFGEVTDQLDRNGNVTVNDYDGVGRMVQSKSPTYLLPGTENETLTATKTIEYNAVGQILRTTDPYGAETAYEYDSLGRTTKVVAPDDGVSTYTYADNGDLLSYTDPKGAKVSTTYDFLGRTLNSTAEVRQDGKSYITSYGYGDKPWPISITSPSALVTTATYNSVGEQLSVVDAAGNTTKTEYDGAGRPVKTIAADNTFATVAYDFAGRTVSSSEYAAGGTTPLRTRTQTYDVAGNPIRASNAYSNVADKHETEFVYDVLGQLTEQYEPVKNGHTIKTSFGYDAAGNRTSFKDGRGNVFATTYNAWGLPESQIEPATASNGTDRTFTSTYDVGGRMVRLDSPGGVSLTSEYDVMGRVTTSSGTGAQVATADRKYAYDQAGRMTSFTGAAGANEITYDDRGLVRSITGVSGNSSYTYNADGAVASRSDAAGTTAYGYDKGRLSTLTNGTTSLAYTYTNLNQVQSIKYGGSSTRTFGYNTLHQLTSDEVKTSAGAAVGKIAYAWNVDDTLAQKTTTGFNGASTNKYSYDWAGRLTQWDNGTNPVLYAYDDSGNRIQAGGTTFVYDQRNQLVSDTAGSTYEYTARGTLSKTVTGGQQVDTVTDAFNQVVSQGTKTGGTSRYSYDGLGRVIQPNFAYTGLGNDLASDGVDKYVRDTSDQLVGVTSGTNQRYSWTDIHTDVVGEFTSTGSTLTGSVSYDPWGKVLASGGMVGKLGYQQEWTDQGTGKVNMWSRWYDPETGAFDTRDTANNNPTPNSGASNRFAYAEGNPVTNTDTTGNAVDGKCGTYDYACELRKYQAALDLYNQAMETRDREMKATGAEIGRQEAEYQRAERESQTPLLDILLQVGIGMLLDMIGYYSVMGCLQGSLMDCVDLAMNFAGPIKGIKMFGTFVKSINRAMDGYRTWRRIVDAATTAMRQSQTLLSQARKHLADVMSKVPKRPKPPKKKTKPPTKKVEEKKKQQAQRQKAREERKPAPSQQAKKPAPRTKAKSQDKPTNAKPQETKAQNNQQPRRAAQERRSNLIDLGSDAVAEVGCPVPSRKHSFDPDTLVLMADGTTRRIADISIGDEVAAKDPVTGEEGARAVTLLHANRDYELTDVTVSTAPATDDDAKTVSEGRGGRSTRGPTEEPASTEVLSTVLETTAHHPFWDVTTGEWVDAAELVAGESTLVGPNGEIQYVTAVRNFTDAKVMRDLTVDDIHTYYVVAGNGPVLVHNNDCDAETDHLGNDYGVPDGPGVYTIHLKDGKKYVGSSHTSMRDRVNDSLLNPNHAVSRAEYGRKDIENVTWVDYPLVFARRGSRDDTRAGEQDRMDELLEAGIILVNQKYPEKANGRHTPDYVGGFKSAGQLPKAKIGKKYLPPNL</sequence>
<evidence type="ECO:0000259" key="6">
    <source>
        <dbReference type="SMART" id="SM00560"/>
    </source>
</evidence>
<dbReference type="Pfam" id="PF25023">
    <property type="entry name" value="TEN_YD-shell"/>
    <property type="match status" value="1"/>
</dbReference>
<feature type="region of interest" description="Disordered" evidence="4">
    <location>
        <begin position="3234"/>
        <end position="3272"/>
    </location>
</feature>
<dbReference type="NCBIfam" id="TIGR01643">
    <property type="entry name" value="YD_repeat_2x"/>
    <property type="match status" value="5"/>
</dbReference>
<feature type="compositionally biased region" description="Polar residues" evidence="4">
    <location>
        <begin position="3242"/>
        <end position="3254"/>
    </location>
</feature>
<dbReference type="InterPro" id="IPR006530">
    <property type="entry name" value="YD"/>
</dbReference>
<dbReference type="InterPro" id="IPR036844">
    <property type="entry name" value="Hint_dom_sf"/>
</dbReference>
<feature type="compositionally biased region" description="Basic and acidic residues" evidence="4">
    <location>
        <begin position="108"/>
        <end position="124"/>
    </location>
</feature>
<keyword evidence="8" id="KW-1185">Reference proteome</keyword>
<dbReference type="OrthoDB" id="4981820at2"/>
<dbReference type="PROSITE" id="PS50231">
    <property type="entry name" value="RICIN_B_LECTIN"/>
    <property type="match status" value="2"/>
</dbReference>
<dbReference type="PANTHER" id="PTHR32305">
    <property type="match status" value="1"/>
</dbReference>
<dbReference type="Pfam" id="PF02210">
    <property type="entry name" value="Laminin_G_2"/>
    <property type="match status" value="1"/>
</dbReference>
<dbReference type="Pfam" id="PF20148">
    <property type="entry name" value="DUF6531"/>
    <property type="match status" value="1"/>
</dbReference>
<dbReference type="EMBL" id="LT629758">
    <property type="protein sequence ID" value="SDS45579.1"/>
    <property type="molecule type" value="Genomic_DNA"/>
</dbReference>
<feature type="compositionally biased region" description="Basic residues" evidence="4">
    <location>
        <begin position="3432"/>
        <end position="3447"/>
    </location>
</feature>
<feature type="domain" description="Ricin B lectin" evidence="5">
    <location>
        <begin position="1039"/>
        <end position="1170"/>
    </location>
</feature>
<dbReference type="CDD" id="cd00081">
    <property type="entry name" value="Hint"/>
    <property type="match status" value="1"/>
</dbReference>
<dbReference type="SUPFAM" id="SSF51294">
    <property type="entry name" value="Hedgehog/intein (Hint) domain"/>
    <property type="match status" value="1"/>
</dbReference>
<evidence type="ECO:0000256" key="2">
    <source>
        <dbReference type="ARBA" id="ARBA00022737"/>
    </source>
</evidence>
<dbReference type="InterPro" id="IPR056823">
    <property type="entry name" value="TEN-like_YD-shell"/>
</dbReference>
<dbReference type="RefSeq" id="WP_092541719.1">
    <property type="nucleotide sequence ID" value="NZ_BOMJ01000009.1"/>
</dbReference>
<dbReference type="SUPFAM" id="SSF49899">
    <property type="entry name" value="Concanavalin A-like lectins/glucanases"/>
    <property type="match status" value="3"/>
</dbReference>
<dbReference type="SMART" id="SM00560">
    <property type="entry name" value="LamGL"/>
    <property type="match status" value="1"/>
</dbReference>
<proteinExistence type="predicted"/>
<dbReference type="InterPro" id="IPR006558">
    <property type="entry name" value="LamG-like"/>
</dbReference>
<feature type="compositionally biased region" description="Polar residues" evidence="4">
    <location>
        <begin position="3489"/>
        <end position="3499"/>
    </location>
</feature>
<dbReference type="NCBIfam" id="TIGR03696">
    <property type="entry name" value="Rhs_assc_core"/>
    <property type="match status" value="1"/>
</dbReference>
<dbReference type="Gene3D" id="2.180.10.10">
    <property type="entry name" value="RHS repeat-associated core"/>
    <property type="match status" value="4"/>
</dbReference>
<dbReference type="InterPro" id="IPR035992">
    <property type="entry name" value="Ricin_B-like_lectins"/>
</dbReference>
<feature type="domain" description="LamG-like jellyroll fold" evidence="6">
    <location>
        <begin position="2288"/>
        <end position="2423"/>
    </location>
</feature>
<evidence type="ECO:0000256" key="3">
    <source>
        <dbReference type="ARBA" id="ARBA00023157"/>
    </source>
</evidence>
<dbReference type="Pfam" id="PF13385">
    <property type="entry name" value="Laminin_G_3"/>
    <property type="match status" value="1"/>
</dbReference>
<dbReference type="InterPro" id="IPR050708">
    <property type="entry name" value="T6SS_VgrG/RHS"/>
</dbReference>
<dbReference type="InterPro" id="IPR000772">
    <property type="entry name" value="Ricin_B_lectin"/>
</dbReference>
<gene>
    <name evidence="7" type="ORF">SAMN04489716_0823</name>
</gene>
<feature type="compositionally biased region" description="Basic and acidic residues" evidence="4">
    <location>
        <begin position="3603"/>
        <end position="3613"/>
    </location>
</feature>
<feature type="region of interest" description="Disordered" evidence="4">
    <location>
        <begin position="3420"/>
        <end position="3513"/>
    </location>
</feature>
<dbReference type="InterPro" id="IPR022385">
    <property type="entry name" value="Rhs_assc_core"/>
</dbReference>
<dbReference type="InterPro" id="IPR001791">
    <property type="entry name" value="Laminin_G"/>
</dbReference>
<dbReference type="InterPro" id="IPR045351">
    <property type="entry name" value="DUF6531"/>
</dbReference>
<feature type="region of interest" description="Disordered" evidence="4">
    <location>
        <begin position="2009"/>
        <end position="2041"/>
    </location>
</feature>
<reference evidence="7 8" key="1">
    <citation type="submission" date="2016-10" db="EMBL/GenBank/DDBJ databases">
        <authorList>
            <person name="de Groot N.N."/>
        </authorList>
    </citation>
    <scope>NUCLEOTIDE SEQUENCE [LARGE SCALE GENOMIC DNA]</scope>
    <source>
        <strain evidence="7 8">DSM 43941</strain>
    </source>
</reference>
<protein>
    <submittedName>
        <fullName evidence="7">RHS repeat-associated core domain-containing protein</fullName>
    </submittedName>
</protein>
<dbReference type="Proteomes" id="UP000198688">
    <property type="component" value="Chromosome I"/>
</dbReference>
<evidence type="ECO:0000259" key="5">
    <source>
        <dbReference type="SMART" id="SM00458"/>
    </source>
</evidence>
<dbReference type="InterPro" id="IPR031325">
    <property type="entry name" value="RHS_repeat"/>
</dbReference>
<dbReference type="NCBIfam" id="TIGR01443">
    <property type="entry name" value="intein_Cterm"/>
    <property type="match status" value="1"/>
</dbReference>
<feature type="region of interest" description="Disordered" evidence="4">
    <location>
        <begin position="3597"/>
        <end position="3627"/>
    </location>
</feature>
<evidence type="ECO:0000313" key="7">
    <source>
        <dbReference type="EMBL" id="SDS45579.1"/>
    </source>
</evidence>
<feature type="region of interest" description="Disordered" evidence="4">
    <location>
        <begin position="72"/>
        <end position="130"/>
    </location>
</feature>
<name>A0A1H1SDY6_9ACTN</name>
<evidence type="ECO:0000256" key="1">
    <source>
        <dbReference type="ARBA" id="ARBA00022729"/>
    </source>
</evidence>
<organism evidence="7 8">
    <name type="scientific">Actinoplanes derwentensis</name>
    <dbReference type="NCBI Taxonomy" id="113562"/>
    <lineage>
        <taxon>Bacteria</taxon>
        <taxon>Bacillati</taxon>
        <taxon>Actinomycetota</taxon>
        <taxon>Actinomycetes</taxon>
        <taxon>Micromonosporales</taxon>
        <taxon>Micromonosporaceae</taxon>
        <taxon>Actinoplanes</taxon>
    </lineage>
</organism>
<feature type="region of interest" description="Disordered" evidence="4">
    <location>
        <begin position="364"/>
        <end position="383"/>
    </location>
</feature>
<dbReference type="Pfam" id="PF05593">
    <property type="entry name" value="RHS_repeat"/>
    <property type="match status" value="3"/>
</dbReference>
<dbReference type="Pfam" id="PF07591">
    <property type="entry name" value="PT-HINT"/>
    <property type="match status" value="1"/>
</dbReference>
<keyword evidence="1" id="KW-0732">Signal</keyword>
<dbReference type="Pfam" id="PF00652">
    <property type="entry name" value="Ricin_B_lectin"/>
    <property type="match status" value="2"/>
</dbReference>
<evidence type="ECO:0000313" key="8">
    <source>
        <dbReference type="Proteomes" id="UP000198688"/>
    </source>
</evidence>
<dbReference type="Gene3D" id="2.80.10.50">
    <property type="match status" value="2"/>
</dbReference>
<feature type="compositionally biased region" description="Polar residues" evidence="4">
    <location>
        <begin position="374"/>
        <end position="383"/>
    </location>
</feature>
<feature type="compositionally biased region" description="Polar residues" evidence="4">
    <location>
        <begin position="2030"/>
        <end position="2041"/>
    </location>
</feature>
<dbReference type="SUPFAM" id="SSF50370">
    <property type="entry name" value="Ricin B-like lectins"/>
    <property type="match status" value="2"/>
</dbReference>
<evidence type="ECO:0000256" key="4">
    <source>
        <dbReference type="SAM" id="MobiDB-lite"/>
    </source>
</evidence>
<dbReference type="InterPro" id="IPR013320">
    <property type="entry name" value="ConA-like_dom_sf"/>
</dbReference>
<dbReference type="SMART" id="SM00458">
    <property type="entry name" value="RICIN"/>
    <property type="match status" value="2"/>
</dbReference>
<dbReference type="PANTHER" id="PTHR32305:SF15">
    <property type="entry name" value="PROTEIN RHSA-RELATED"/>
    <property type="match status" value="1"/>
</dbReference>
<dbReference type="Gene3D" id="2.60.120.200">
    <property type="match status" value="3"/>
</dbReference>
<accession>A0A1H1SDY6</accession>
<feature type="domain" description="Ricin B lectin" evidence="5">
    <location>
        <begin position="1494"/>
        <end position="1625"/>
    </location>
</feature>
<dbReference type="STRING" id="113562.SAMN04489716_0823"/>
<dbReference type="Gene3D" id="2.170.16.10">
    <property type="entry name" value="Hedgehog/Intein (Hint) domain"/>
    <property type="match status" value="1"/>
</dbReference>
<keyword evidence="2" id="KW-0677">Repeat</keyword>
<keyword evidence="3" id="KW-1015">Disulfide bond</keyword>